<dbReference type="InterPro" id="IPR000504">
    <property type="entry name" value="RRM_dom"/>
</dbReference>
<dbReference type="GO" id="GO:0061574">
    <property type="term" value="C:ASAP complex"/>
    <property type="evidence" value="ECO:0007669"/>
    <property type="project" value="TreeGrafter"/>
</dbReference>
<feature type="compositionally biased region" description="Low complexity" evidence="3">
    <location>
        <begin position="343"/>
        <end position="354"/>
    </location>
</feature>
<dbReference type="Proteomes" id="UP001152607">
    <property type="component" value="Unassembled WGS sequence"/>
</dbReference>
<feature type="region of interest" description="Disordered" evidence="3">
    <location>
        <begin position="249"/>
        <end position="411"/>
    </location>
</feature>
<dbReference type="GO" id="GO:0005654">
    <property type="term" value="C:nucleoplasm"/>
    <property type="evidence" value="ECO:0007669"/>
    <property type="project" value="TreeGrafter"/>
</dbReference>
<dbReference type="GO" id="GO:0000398">
    <property type="term" value="P:mRNA splicing, via spliceosome"/>
    <property type="evidence" value="ECO:0007669"/>
    <property type="project" value="TreeGrafter"/>
</dbReference>
<dbReference type="PANTHER" id="PTHR15481:SF0">
    <property type="entry name" value="LD23870P-RELATED"/>
    <property type="match status" value="1"/>
</dbReference>
<feature type="region of interest" description="Disordered" evidence="3">
    <location>
        <begin position="52"/>
        <end position="168"/>
    </location>
</feature>
<feature type="compositionally biased region" description="Gly residues" evidence="3">
    <location>
        <begin position="308"/>
        <end position="319"/>
    </location>
</feature>
<dbReference type="Gene3D" id="3.30.70.330">
    <property type="match status" value="1"/>
</dbReference>
<dbReference type="InterPro" id="IPR012677">
    <property type="entry name" value="Nucleotide-bd_a/b_plait_sf"/>
</dbReference>
<dbReference type="Pfam" id="PF00076">
    <property type="entry name" value="RRM_1"/>
    <property type="match status" value="1"/>
</dbReference>
<dbReference type="OrthoDB" id="252020at2759"/>
<dbReference type="GO" id="GO:0003723">
    <property type="term" value="F:RNA binding"/>
    <property type="evidence" value="ECO:0007669"/>
    <property type="project" value="UniProtKB-UniRule"/>
</dbReference>
<evidence type="ECO:0000313" key="5">
    <source>
        <dbReference type="EMBL" id="CAI6340480.1"/>
    </source>
</evidence>
<feature type="compositionally biased region" description="Basic residues" evidence="3">
    <location>
        <begin position="125"/>
        <end position="154"/>
    </location>
</feature>
<proteinExistence type="predicted"/>
<protein>
    <recommendedName>
        <fullName evidence="4">RRM domain-containing protein</fullName>
    </recommendedName>
</protein>
<feature type="domain" description="RRM" evidence="4">
    <location>
        <begin position="171"/>
        <end position="249"/>
    </location>
</feature>
<name>A0A9W4UQZ1_9PLEO</name>
<evidence type="ECO:0000256" key="1">
    <source>
        <dbReference type="ARBA" id="ARBA00022884"/>
    </source>
</evidence>
<dbReference type="SUPFAM" id="SSF54928">
    <property type="entry name" value="RNA-binding domain, RBD"/>
    <property type="match status" value="1"/>
</dbReference>
<feature type="compositionally biased region" description="Pro residues" evidence="3">
    <location>
        <begin position="280"/>
        <end position="291"/>
    </location>
</feature>
<evidence type="ECO:0000259" key="4">
    <source>
        <dbReference type="PROSITE" id="PS50102"/>
    </source>
</evidence>
<reference evidence="5" key="1">
    <citation type="submission" date="2023-01" db="EMBL/GenBank/DDBJ databases">
        <authorList>
            <person name="Van Ghelder C."/>
            <person name="Rancurel C."/>
        </authorList>
    </citation>
    <scope>NUCLEOTIDE SEQUENCE</scope>
    <source>
        <strain evidence="5">CNCM I-4278</strain>
    </source>
</reference>
<dbReference type="PANTHER" id="PTHR15481">
    <property type="entry name" value="RIBONUCLEIC ACID BINDING PROTEIN S1"/>
    <property type="match status" value="1"/>
</dbReference>
<keyword evidence="1 2" id="KW-0694">RNA-binding</keyword>
<organism evidence="5 6">
    <name type="scientific">Periconia digitata</name>
    <dbReference type="NCBI Taxonomy" id="1303443"/>
    <lineage>
        <taxon>Eukaryota</taxon>
        <taxon>Fungi</taxon>
        <taxon>Dikarya</taxon>
        <taxon>Ascomycota</taxon>
        <taxon>Pezizomycotina</taxon>
        <taxon>Dothideomycetes</taxon>
        <taxon>Pleosporomycetidae</taxon>
        <taxon>Pleosporales</taxon>
        <taxon>Massarineae</taxon>
        <taxon>Periconiaceae</taxon>
        <taxon>Periconia</taxon>
    </lineage>
</organism>
<feature type="compositionally biased region" description="Low complexity" evidence="3">
    <location>
        <begin position="54"/>
        <end position="106"/>
    </location>
</feature>
<evidence type="ECO:0000256" key="2">
    <source>
        <dbReference type="PROSITE-ProRule" id="PRU00176"/>
    </source>
</evidence>
<gene>
    <name evidence="5" type="ORF">PDIGIT_LOCUS13656</name>
</gene>
<feature type="compositionally biased region" description="Low complexity" evidence="3">
    <location>
        <begin position="298"/>
        <end position="307"/>
    </location>
</feature>
<feature type="compositionally biased region" description="Basic residues" evidence="3">
    <location>
        <begin position="401"/>
        <end position="411"/>
    </location>
</feature>
<keyword evidence="6" id="KW-1185">Reference proteome</keyword>
<comment type="caution">
    <text evidence="5">The sequence shown here is derived from an EMBL/GenBank/DDBJ whole genome shotgun (WGS) entry which is preliminary data.</text>
</comment>
<dbReference type="AlphaFoldDB" id="A0A9W4UQZ1"/>
<dbReference type="PROSITE" id="PS50102">
    <property type="entry name" value="RRM"/>
    <property type="match status" value="1"/>
</dbReference>
<evidence type="ECO:0000313" key="6">
    <source>
        <dbReference type="Proteomes" id="UP001152607"/>
    </source>
</evidence>
<accession>A0A9W4UQZ1</accession>
<dbReference type="SMART" id="SM00360">
    <property type="entry name" value="RRM"/>
    <property type="match status" value="1"/>
</dbReference>
<dbReference type="InterPro" id="IPR035979">
    <property type="entry name" value="RBD_domain_sf"/>
</dbReference>
<dbReference type="GO" id="GO:0005737">
    <property type="term" value="C:cytoplasm"/>
    <property type="evidence" value="ECO:0007669"/>
    <property type="project" value="TreeGrafter"/>
</dbReference>
<evidence type="ECO:0000256" key="3">
    <source>
        <dbReference type="SAM" id="MobiDB-lite"/>
    </source>
</evidence>
<sequence>MSNLYCFPSSKTLAAFKLPQHHPVTTTSCRLFPNYFTIIYRAIHIAIAVPGMPSSPRSPAPTRSPSRRSPNVSRGRSPSRSQTRSRANSENSASRSPRRSISPRSRSASDSRSRSRGPRSASPRRNGRRRSYSRTRSVSRSRSRSLTPRGRRGSYSRSAGRMSLSPAPRSAKIIVEQLTKNVNEDHLHEIFGHYGPIKDLQLPLNPAFRVNRGTAFIVYDEIEDAEKAIASMHLAELDGSKLQVSIVLPRRRFSRSPPSMRRNGPPPRARGDFGDGYRPGGPPGGYRPPPMGGGGGPPRYRSQSPGSYRGGHGGRGGRGNRGDHSYRPRRSATRSRSPRRSLSRTPYSRSPSRGPARHGGGGGGYRRRDSPPRRGSGGGRSRRSPSYSSYDSYSDRERSQSRSRGKGPPRR</sequence>
<feature type="compositionally biased region" description="Basic residues" evidence="3">
    <location>
        <begin position="327"/>
        <end position="342"/>
    </location>
</feature>
<dbReference type="EMBL" id="CAOQHR010000010">
    <property type="protein sequence ID" value="CAI6340480.1"/>
    <property type="molecule type" value="Genomic_DNA"/>
</dbReference>